<dbReference type="AlphaFoldDB" id="A0A8B7ZPZ3"/>
<evidence type="ECO:0000256" key="2">
    <source>
        <dbReference type="ARBA" id="ARBA00022475"/>
    </source>
</evidence>
<dbReference type="OrthoDB" id="10368457at2759"/>
<evidence type="ECO:0000256" key="3">
    <source>
        <dbReference type="ARBA" id="ARBA00022692"/>
    </source>
</evidence>
<evidence type="ECO:0000256" key="6">
    <source>
        <dbReference type="ARBA" id="ARBA00023136"/>
    </source>
</evidence>
<gene>
    <name evidence="13 14" type="primary">LOC110987236</name>
</gene>
<dbReference type="SUPFAM" id="SSF81321">
    <property type="entry name" value="Family A G protein-coupled receptor-like"/>
    <property type="match status" value="1"/>
</dbReference>
<evidence type="ECO:0000259" key="11">
    <source>
        <dbReference type="PROSITE" id="PS50262"/>
    </source>
</evidence>
<name>A0A8B7ZPZ3_ACAPL</name>
<evidence type="ECO:0000256" key="10">
    <source>
        <dbReference type="SAM" id="Phobius"/>
    </source>
</evidence>
<evidence type="ECO:0000256" key="4">
    <source>
        <dbReference type="ARBA" id="ARBA00022989"/>
    </source>
</evidence>
<evidence type="ECO:0000313" key="12">
    <source>
        <dbReference type="Proteomes" id="UP000694845"/>
    </source>
</evidence>
<dbReference type="CDD" id="cd00637">
    <property type="entry name" value="7tm_classA_rhodopsin-like"/>
    <property type="match status" value="1"/>
</dbReference>
<dbReference type="GeneID" id="110987236"/>
<keyword evidence="7" id="KW-0675">Receptor</keyword>
<dbReference type="PANTHER" id="PTHR24246">
    <property type="entry name" value="OLFACTORY RECEPTOR AND ADENOSINE RECEPTOR"/>
    <property type="match status" value="1"/>
</dbReference>
<keyword evidence="12" id="KW-1185">Reference proteome</keyword>
<feature type="transmembrane region" description="Helical" evidence="10">
    <location>
        <begin position="12"/>
        <end position="32"/>
    </location>
</feature>
<dbReference type="Proteomes" id="UP000694845">
    <property type="component" value="Unplaced"/>
</dbReference>
<feature type="transmembrane region" description="Helical" evidence="10">
    <location>
        <begin position="113"/>
        <end position="134"/>
    </location>
</feature>
<dbReference type="RefSeq" id="XP_022105485.1">
    <property type="nucleotide sequence ID" value="XM_022249793.1"/>
</dbReference>
<accession>A0A8B7ZPZ3</accession>
<dbReference type="InterPro" id="IPR017452">
    <property type="entry name" value="GPCR_Rhodpsn_7TM"/>
</dbReference>
<sequence length="292" mass="33228">MGENVILKLKYAVTVCSASAVLANLVLIAALVWTTKLRQKYFRLVFNMVVADLFFATFSVAFPWTEYHIIYSFFMTGYVVSVLTSLAIAINRFLAFTLGSPSRHDAVFTGRRLLVLCLLIWCFSLLLNLLPIATSSGEVTLWVYGLLRPLTVFISWSVLTVLYGLLLYKIRKSIQASDTTPETSMSDTRITQTRWLFGTFVIIPVASFIFWMPYSVVRVTAFVDPSHFFAHNLDVAYWFSGSLYCFSAALNPVIYYWGRLDRLGQDLYTRLEDVKELDNEAELEQPTTSTLI</sequence>
<dbReference type="RefSeq" id="XP_022105486.1">
    <property type="nucleotide sequence ID" value="XM_022249794.1"/>
</dbReference>
<feature type="transmembrane region" description="Helical" evidence="10">
    <location>
        <begin position="195"/>
        <end position="216"/>
    </location>
</feature>
<keyword evidence="6 10" id="KW-0472">Membrane</keyword>
<reference evidence="13 14" key="1">
    <citation type="submission" date="2025-04" db="UniProtKB">
        <authorList>
            <consortium name="RefSeq"/>
        </authorList>
    </citation>
    <scope>IDENTIFICATION</scope>
</reference>
<evidence type="ECO:0000256" key="7">
    <source>
        <dbReference type="ARBA" id="ARBA00023170"/>
    </source>
</evidence>
<feature type="transmembrane region" description="Helical" evidence="10">
    <location>
        <begin position="70"/>
        <end position="93"/>
    </location>
</feature>
<keyword evidence="4 10" id="KW-1133">Transmembrane helix</keyword>
<keyword evidence="2" id="KW-1003">Cell membrane</keyword>
<dbReference type="PANTHER" id="PTHR24246:SF27">
    <property type="entry name" value="ADENOSINE RECEPTOR, ISOFORM A"/>
    <property type="match status" value="1"/>
</dbReference>
<feature type="transmembrane region" description="Helical" evidence="10">
    <location>
        <begin position="236"/>
        <end position="257"/>
    </location>
</feature>
<keyword evidence="3 10" id="KW-0812">Transmembrane</keyword>
<dbReference type="KEGG" id="aplc:110987236"/>
<organism evidence="12 14">
    <name type="scientific">Acanthaster planci</name>
    <name type="common">Crown-of-thorns starfish</name>
    <dbReference type="NCBI Taxonomy" id="133434"/>
    <lineage>
        <taxon>Eukaryota</taxon>
        <taxon>Metazoa</taxon>
        <taxon>Echinodermata</taxon>
        <taxon>Eleutherozoa</taxon>
        <taxon>Asterozoa</taxon>
        <taxon>Asteroidea</taxon>
        <taxon>Valvatacea</taxon>
        <taxon>Valvatida</taxon>
        <taxon>Acanthasteridae</taxon>
        <taxon>Acanthaster</taxon>
    </lineage>
</organism>
<dbReference type="GO" id="GO:0005886">
    <property type="term" value="C:plasma membrane"/>
    <property type="evidence" value="ECO:0007669"/>
    <property type="project" value="UniProtKB-SubCell"/>
</dbReference>
<dbReference type="Gene3D" id="1.20.1070.10">
    <property type="entry name" value="Rhodopsin 7-helix transmembrane proteins"/>
    <property type="match status" value="1"/>
</dbReference>
<feature type="transmembrane region" description="Helical" evidence="10">
    <location>
        <begin position="44"/>
        <end position="64"/>
    </location>
</feature>
<evidence type="ECO:0000256" key="8">
    <source>
        <dbReference type="ARBA" id="ARBA00023180"/>
    </source>
</evidence>
<evidence type="ECO:0000256" key="5">
    <source>
        <dbReference type="ARBA" id="ARBA00023040"/>
    </source>
</evidence>
<protein>
    <submittedName>
        <fullName evidence="13 14">Lysophosphatidic acid receptor 1-A-like</fullName>
    </submittedName>
</protein>
<evidence type="ECO:0000313" key="13">
    <source>
        <dbReference type="RefSeq" id="XP_022105485.1"/>
    </source>
</evidence>
<evidence type="ECO:0000256" key="9">
    <source>
        <dbReference type="ARBA" id="ARBA00023224"/>
    </source>
</evidence>
<dbReference type="PROSITE" id="PS50262">
    <property type="entry name" value="G_PROTEIN_RECEP_F1_2"/>
    <property type="match status" value="1"/>
</dbReference>
<dbReference type="Pfam" id="PF00001">
    <property type="entry name" value="7tm_1"/>
    <property type="match status" value="1"/>
</dbReference>
<dbReference type="GO" id="GO:0004930">
    <property type="term" value="F:G protein-coupled receptor activity"/>
    <property type="evidence" value="ECO:0007669"/>
    <property type="project" value="UniProtKB-KW"/>
</dbReference>
<evidence type="ECO:0000256" key="1">
    <source>
        <dbReference type="ARBA" id="ARBA00004651"/>
    </source>
</evidence>
<comment type="subcellular location">
    <subcellularLocation>
        <location evidence="1">Cell membrane</location>
        <topology evidence="1">Multi-pass membrane protein</topology>
    </subcellularLocation>
</comment>
<feature type="domain" description="G-protein coupled receptors family 1 profile" evidence="11">
    <location>
        <begin position="23"/>
        <end position="255"/>
    </location>
</feature>
<keyword evidence="8" id="KW-0325">Glycoprotein</keyword>
<evidence type="ECO:0000313" key="14">
    <source>
        <dbReference type="RefSeq" id="XP_022105486.1"/>
    </source>
</evidence>
<keyword evidence="5" id="KW-0297">G-protein coupled receptor</keyword>
<dbReference type="InterPro" id="IPR000276">
    <property type="entry name" value="GPCR_Rhodpsn"/>
</dbReference>
<keyword evidence="9" id="KW-0807">Transducer</keyword>
<feature type="transmembrane region" description="Helical" evidence="10">
    <location>
        <begin position="146"/>
        <end position="168"/>
    </location>
</feature>
<dbReference type="OMA" id="RITQTRW"/>
<proteinExistence type="predicted"/>